<feature type="transmembrane region" description="Helical" evidence="1">
    <location>
        <begin position="6"/>
        <end position="25"/>
    </location>
</feature>
<keyword evidence="1" id="KW-0812">Transmembrane</keyword>
<name>A0A940MA58_9ACTN</name>
<proteinExistence type="predicted"/>
<evidence type="ECO:0000256" key="1">
    <source>
        <dbReference type="SAM" id="Phobius"/>
    </source>
</evidence>
<evidence type="ECO:0000313" key="3">
    <source>
        <dbReference type="Proteomes" id="UP000670475"/>
    </source>
</evidence>
<dbReference type="Proteomes" id="UP000670475">
    <property type="component" value="Unassembled WGS sequence"/>
</dbReference>
<dbReference type="EMBL" id="JAGIQL010000017">
    <property type="protein sequence ID" value="MBP0457183.1"/>
    <property type="molecule type" value="Genomic_DNA"/>
</dbReference>
<protein>
    <submittedName>
        <fullName evidence="2">Uncharacterized protein</fullName>
    </submittedName>
</protein>
<gene>
    <name evidence="2" type="ORF">JFN87_06670</name>
</gene>
<feature type="transmembrane region" description="Helical" evidence="1">
    <location>
        <begin position="32"/>
        <end position="54"/>
    </location>
</feature>
<keyword evidence="1" id="KW-1133">Transmembrane helix</keyword>
<keyword evidence="1" id="KW-0472">Membrane</keyword>
<keyword evidence="3" id="KW-1185">Reference proteome</keyword>
<feature type="transmembrane region" description="Helical" evidence="1">
    <location>
        <begin position="135"/>
        <end position="157"/>
    </location>
</feature>
<sequence>MPYILWAAIALVPNVVLTCVLLRWLPVRGERWIPALSAPVLAGLVLVLRFGAQVPWSESFAGGAGFLWGTVLALLPFRRWTSSWTLPVKGDERLRWREALLVLVSALTPLSTRGTKAATTKAFTPRQVERPRGPFPWPMGVALLVVPVLCALAAGWASGFLER</sequence>
<evidence type="ECO:0000313" key="2">
    <source>
        <dbReference type="EMBL" id="MBP0457183.1"/>
    </source>
</evidence>
<organism evidence="2 3">
    <name type="scientific">Streptomyces montanisoli</name>
    <dbReference type="NCBI Taxonomy" id="2798581"/>
    <lineage>
        <taxon>Bacteria</taxon>
        <taxon>Bacillati</taxon>
        <taxon>Actinomycetota</taxon>
        <taxon>Actinomycetes</taxon>
        <taxon>Kitasatosporales</taxon>
        <taxon>Streptomycetaceae</taxon>
        <taxon>Streptomyces</taxon>
    </lineage>
</organism>
<dbReference type="RefSeq" id="WP_209338962.1">
    <property type="nucleotide sequence ID" value="NZ_JAGIQL010000017.1"/>
</dbReference>
<accession>A0A940MA58</accession>
<dbReference type="AlphaFoldDB" id="A0A940MA58"/>
<reference evidence="2" key="1">
    <citation type="submission" date="2021-03" db="EMBL/GenBank/DDBJ databases">
        <title>Whole genome sequence of Streptomyces bomunensis MMS17-BM035.</title>
        <authorList>
            <person name="Lee J.H."/>
        </authorList>
    </citation>
    <scope>NUCLEOTIDE SEQUENCE</scope>
    <source>
        <strain evidence="2">MMS17-BM035</strain>
    </source>
</reference>
<comment type="caution">
    <text evidence="2">The sequence shown here is derived from an EMBL/GenBank/DDBJ whole genome shotgun (WGS) entry which is preliminary data.</text>
</comment>